<reference evidence="4 5" key="1">
    <citation type="journal article" date="2018" name="Int. J. Syst. Evol. Microbiol.">
        <title>Adhaeribacter swui sp. nov., isolated from wet mud.</title>
        <authorList>
            <person name="Kim D.U."/>
            <person name="Kim K.W."/>
            <person name="Kang M.S."/>
            <person name="Kim J.Y."/>
            <person name="Jang J.H."/>
            <person name="Kim M.K."/>
        </authorList>
    </citation>
    <scope>NUCLEOTIDE SEQUENCE [LARGE SCALE GENOMIC DNA]</scope>
    <source>
        <strain evidence="4 5">KCTC 52873</strain>
    </source>
</reference>
<name>A0A7G7G6U4_9BACT</name>
<dbReference type="KEGG" id="aswu:HUW51_09085"/>
<dbReference type="InterPro" id="IPR011006">
    <property type="entry name" value="CheY-like_superfamily"/>
</dbReference>
<dbReference type="EMBL" id="CP055156">
    <property type="protein sequence ID" value="QNF32878.1"/>
    <property type="molecule type" value="Genomic_DNA"/>
</dbReference>
<dbReference type="Gene3D" id="3.40.50.2300">
    <property type="match status" value="1"/>
</dbReference>
<dbReference type="InterPro" id="IPR001789">
    <property type="entry name" value="Sig_transdc_resp-reg_receiver"/>
</dbReference>
<evidence type="ECO:0000256" key="2">
    <source>
        <dbReference type="PROSITE-ProRule" id="PRU00169"/>
    </source>
</evidence>
<accession>A0A7G7G6U4</accession>
<organism evidence="4 5">
    <name type="scientific">Adhaeribacter swui</name>
    <dbReference type="NCBI Taxonomy" id="2086471"/>
    <lineage>
        <taxon>Bacteria</taxon>
        <taxon>Pseudomonadati</taxon>
        <taxon>Bacteroidota</taxon>
        <taxon>Cytophagia</taxon>
        <taxon>Cytophagales</taxon>
        <taxon>Hymenobacteraceae</taxon>
        <taxon>Adhaeribacter</taxon>
    </lineage>
</organism>
<dbReference type="Proteomes" id="UP000515237">
    <property type="component" value="Chromosome"/>
</dbReference>
<dbReference type="SUPFAM" id="SSF52172">
    <property type="entry name" value="CheY-like"/>
    <property type="match status" value="1"/>
</dbReference>
<keyword evidence="5" id="KW-1185">Reference proteome</keyword>
<dbReference type="SMART" id="SM00448">
    <property type="entry name" value="REC"/>
    <property type="match status" value="1"/>
</dbReference>
<dbReference type="PROSITE" id="PS50110">
    <property type="entry name" value="RESPONSE_REGULATORY"/>
    <property type="match status" value="1"/>
</dbReference>
<proteinExistence type="predicted"/>
<dbReference type="PANTHER" id="PTHR44591:SF3">
    <property type="entry name" value="RESPONSE REGULATORY DOMAIN-CONTAINING PROTEIN"/>
    <property type="match status" value="1"/>
</dbReference>
<dbReference type="GO" id="GO:0000160">
    <property type="term" value="P:phosphorelay signal transduction system"/>
    <property type="evidence" value="ECO:0007669"/>
    <property type="project" value="InterPro"/>
</dbReference>
<feature type="modified residue" description="4-aspartylphosphate" evidence="2">
    <location>
        <position position="55"/>
    </location>
</feature>
<dbReference type="AlphaFoldDB" id="A0A7G7G6U4"/>
<evidence type="ECO:0000259" key="3">
    <source>
        <dbReference type="PROSITE" id="PS50110"/>
    </source>
</evidence>
<dbReference type="RefSeq" id="WP_185273657.1">
    <property type="nucleotide sequence ID" value="NZ_CP055156.1"/>
</dbReference>
<evidence type="ECO:0000256" key="1">
    <source>
        <dbReference type="ARBA" id="ARBA00022553"/>
    </source>
</evidence>
<dbReference type="InterPro" id="IPR050595">
    <property type="entry name" value="Bact_response_regulator"/>
</dbReference>
<sequence length="121" mass="13851">MVKTVMLVDDNMINNFIMKQIISNVDEQLEVKDFTSPQDALHNIEKVNPSLIFLDLNMPVMNGWHFLDNMAAQQMETYKVYILTSSTSELDRQRSGNYQNVLGFLNKPLDQEILAAILQSA</sequence>
<keyword evidence="1 2" id="KW-0597">Phosphoprotein</keyword>
<evidence type="ECO:0000313" key="5">
    <source>
        <dbReference type="Proteomes" id="UP000515237"/>
    </source>
</evidence>
<dbReference type="Pfam" id="PF00072">
    <property type="entry name" value="Response_reg"/>
    <property type="match status" value="1"/>
</dbReference>
<gene>
    <name evidence="4" type="ORF">HUW51_09085</name>
</gene>
<feature type="domain" description="Response regulatory" evidence="3">
    <location>
        <begin position="4"/>
        <end position="121"/>
    </location>
</feature>
<dbReference type="PANTHER" id="PTHR44591">
    <property type="entry name" value="STRESS RESPONSE REGULATOR PROTEIN 1"/>
    <property type="match status" value="1"/>
</dbReference>
<evidence type="ECO:0000313" key="4">
    <source>
        <dbReference type="EMBL" id="QNF32878.1"/>
    </source>
</evidence>
<protein>
    <submittedName>
        <fullName evidence="4">Response regulator</fullName>
    </submittedName>
</protein>